<sequence>MPILMHRRLISFAAIILFQGFLSLALTPVALALTPADLIVVYNANLPESRQVAEYYAGKRGVPPANLVGVKVSPGEDMTRQEYDQCLVPPLRQKVAELRLSHRNAAILLVYGLPLRVGDAALTETEQDIQALVRMETRKATAQGWAKLKELEGLLTRVKSPEILGSPVEGPKPRDVFKLAQDLVPRAERFLTWPRDQEIRPETRTRVAALAAELRGPRPDLEAGFGGKGQEDSLPQPVPIPKTGPAPDKERLQPGDSLATQARARGDKIRSAGGLLGELRFWEHLNWIYERPRTGAAVDSELALLMVENYPRVHWLPNPLHLSGDAALSRFRQAVVMVGRLDGPTPEIARRLVDDALKTEETGLTGTCYLDARGLPEDGPVGSYAWFDAHLVRLARLIKENSKFKVVLDQRPGLFLPGSCPEAALYCGWYSLAKYTASCIWRQGAVAYHVASAEATTLRKPGSQVWCKRMLEEGVAATLGPVSEPYLLAFPRPDEFFPLLMSGKLSLLEVYFRTVPHLSWQMVLIGDPLYNPFKRSPAWRPKPGHPAAPGLIKR</sequence>
<dbReference type="AlphaFoldDB" id="A0A7C3Z185"/>
<reference evidence="2" key="1">
    <citation type="journal article" date="2020" name="mSystems">
        <title>Genome- and Community-Level Interaction Insights into Carbon Utilization and Element Cycling Functions of Hydrothermarchaeota in Hydrothermal Sediment.</title>
        <authorList>
            <person name="Zhou Z."/>
            <person name="Liu Y."/>
            <person name="Xu W."/>
            <person name="Pan J."/>
            <person name="Luo Z.H."/>
            <person name="Li M."/>
        </authorList>
    </citation>
    <scope>NUCLEOTIDE SEQUENCE [LARGE SCALE GENOMIC DNA]</scope>
    <source>
        <strain evidence="2">SpSt-897</strain>
    </source>
</reference>
<gene>
    <name evidence="2" type="ORF">ENW96_07440</name>
</gene>
<organism evidence="2">
    <name type="scientific">Desulfobacca acetoxidans</name>
    <dbReference type="NCBI Taxonomy" id="60893"/>
    <lineage>
        <taxon>Bacteria</taxon>
        <taxon>Pseudomonadati</taxon>
        <taxon>Thermodesulfobacteriota</taxon>
        <taxon>Desulfobaccia</taxon>
        <taxon>Desulfobaccales</taxon>
        <taxon>Desulfobaccaceae</taxon>
        <taxon>Desulfobacca</taxon>
    </lineage>
</organism>
<dbReference type="EMBL" id="DTMF01000186">
    <property type="protein sequence ID" value="HGF34209.1"/>
    <property type="molecule type" value="Genomic_DNA"/>
</dbReference>
<dbReference type="NCBIfam" id="TIGR03790">
    <property type="entry name" value="TIGR03790 family protein"/>
    <property type="match status" value="1"/>
</dbReference>
<name>A0A7C3Z185_9BACT</name>
<feature type="region of interest" description="Disordered" evidence="1">
    <location>
        <begin position="218"/>
        <end position="254"/>
    </location>
</feature>
<evidence type="ECO:0000313" key="2">
    <source>
        <dbReference type="EMBL" id="HGF34209.1"/>
    </source>
</evidence>
<accession>A0A7C3Z185</accession>
<protein>
    <submittedName>
        <fullName evidence="2">TIGR03790 family protein</fullName>
    </submittedName>
</protein>
<evidence type="ECO:0000256" key="1">
    <source>
        <dbReference type="SAM" id="MobiDB-lite"/>
    </source>
</evidence>
<comment type="caution">
    <text evidence="2">The sequence shown here is derived from an EMBL/GenBank/DDBJ whole genome shotgun (WGS) entry which is preliminary data.</text>
</comment>
<dbReference type="InterPro" id="IPR022265">
    <property type="entry name" value="CHP03790"/>
</dbReference>
<proteinExistence type="predicted"/>